<organism evidence="7 8">
    <name type="scientific">Candidatus Caccoplasma merdipullorum</name>
    <dbReference type="NCBI Taxonomy" id="2840718"/>
    <lineage>
        <taxon>Bacteria</taxon>
        <taxon>Pseudomonadati</taxon>
        <taxon>Bacteroidota</taxon>
        <taxon>Bacteroidia</taxon>
        <taxon>Bacteroidales</taxon>
        <taxon>Bacteroidaceae</taxon>
        <taxon>Bacteroidaceae incertae sedis</taxon>
        <taxon>Candidatus Caccoplasma</taxon>
    </lineage>
</organism>
<dbReference type="InterPro" id="IPR011010">
    <property type="entry name" value="DNA_brk_join_enz"/>
</dbReference>
<proteinExistence type="inferred from homology"/>
<evidence type="ECO:0000259" key="6">
    <source>
        <dbReference type="PROSITE" id="PS51900"/>
    </source>
</evidence>
<dbReference type="InterPro" id="IPR010998">
    <property type="entry name" value="Integrase_recombinase_N"/>
</dbReference>
<dbReference type="GO" id="GO:0003677">
    <property type="term" value="F:DNA binding"/>
    <property type="evidence" value="ECO:0007669"/>
    <property type="project" value="UniProtKB-UniRule"/>
</dbReference>
<keyword evidence="2" id="KW-0229">DNA integration</keyword>
<dbReference type="GO" id="GO:0015074">
    <property type="term" value="P:DNA integration"/>
    <property type="evidence" value="ECO:0007669"/>
    <property type="project" value="UniProtKB-KW"/>
</dbReference>
<evidence type="ECO:0000256" key="2">
    <source>
        <dbReference type="ARBA" id="ARBA00022908"/>
    </source>
</evidence>
<keyword evidence="4" id="KW-0233">DNA recombination</keyword>
<dbReference type="InterPro" id="IPR025269">
    <property type="entry name" value="SAM-like_dom"/>
</dbReference>
<comment type="caution">
    <text evidence="7">The sequence shown here is derived from an EMBL/GenBank/DDBJ whole genome shotgun (WGS) entry which is preliminary data.</text>
</comment>
<reference evidence="7" key="2">
    <citation type="journal article" date="2021" name="PeerJ">
        <title>Extensive microbial diversity within the chicken gut microbiome revealed by metagenomics and culture.</title>
        <authorList>
            <person name="Gilroy R."/>
            <person name="Ravi A."/>
            <person name="Getino M."/>
            <person name="Pursley I."/>
            <person name="Horton D.L."/>
            <person name="Alikhan N.F."/>
            <person name="Baker D."/>
            <person name="Gharbi K."/>
            <person name="Hall N."/>
            <person name="Watson M."/>
            <person name="Adriaenssens E.M."/>
            <person name="Foster-Nyarko E."/>
            <person name="Jarju S."/>
            <person name="Secka A."/>
            <person name="Antonio M."/>
            <person name="Oren A."/>
            <person name="Chaudhuri R.R."/>
            <person name="La Ragione R."/>
            <person name="Hildebrand F."/>
            <person name="Pallen M.J."/>
        </authorList>
    </citation>
    <scope>NUCLEOTIDE SEQUENCE</scope>
    <source>
        <strain evidence="7">G3-4614</strain>
    </source>
</reference>
<dbReference type="EMBL" id="JADIMW010000022">
    <property type="protein sequence ID" value="MBO8437706.1"/>
    <property type="molecule type" value="Genomic_DNA"/>
</dbReference>
<dbReference type="InterPro" id="IPR050090">
    <property type="entry name" value="Tyrosine_recombinase_XerCD"/>
</dbReference>
<dbReference type="Pfam" id="PF13102">
    <property type="entry name" value="Phage_int_SAM_5"/>
    <property type="match status" value="1"/>
</dbReference>
<dbReference type="PROSITE" id="PS51900">
    <property type="entry name" value="CB"/>
    <property type="match status" value="1"/>
</dbReference>
<evidence type="ECO:0000256" key="5">
    <source>
        <dbReference type="PROSITE-ProRule" id="PRU01248"/>
    </source>
</evidence>
<dbReference type="Proteomes" id="UP000823636">
    <property type="component" value="Unassembled WGS sequence"/>
</dbReference>
<dbReference type="InterPro" id="IPR044068">
    <property type="entry name" value="CB"/>
</dbReference>
<accession>A0A9D9H626</accession>
<feature type="domain" description="Core-binding (CB)" evidence="6">
    <location>
        <begin position="110"/>
        <end position="189"/>
    </location>
</feature>
<evidence type="ECO:0000256" key="1">
    <source>
        <dbReference type="ARBA" id="ARBA00008857"/>
    </source>
</evidence>
<dbReference type="SUPFAM" id="SSF56349">
    <property type="entry name" value="DNA breaking-rejoining enzymes"/>
    <property type="match status" value="1"/>
</dbReference>
<sequence length="401" mass="47440">MSTVKVKFRPSIIDGKEGKIYYQITHNRVVRQLCTNYKIYPDEWNDDTSSIIINDESRRNHINIIKDLIDRDLSRFKIIRKKYEEKRIRYKSDDIITTFIEYIHKYSFVNFMKAVIEQLRQMNKLRTVETYSTTLRSFMNFRGGNDLIFEEINSDMMVMYEAYLHNNGLTKNTTSFYMRILRAVYNRAVEKEITMQRYPFKHVYTGIDKTVKRAIPINAIKQIKSLDLSNKPLLEFSRDIFMFSFYTRGMSFIDMAYLKKEDLKGNILTYRRRKTGQRLNIKWEKCMQDILNKYHTNNNNPFLLPILRYPSEDCRKQYKTALFRTNRHLKKIAEIVGISTDVTLYVARHSWASAARSKNIPLSVISEGMGHDSESTTQIYLASLDTSVVDKANILILNDLQ</sequence>
<dbReference type="InterPro" id="IPR002104">
    <property type="entry name" value="Integrase_catalytic"/>
</dbReference>
<evidence type="ECO:0000256" key="4">
    <source>
        <dbReference type="ARBA" id="ARBA00023172"/>
    </source>
</evidence>
<dbReference type="Gene3D" id="1.10.150.130">
    <property type="match status" value="1"/>
</dbReference>
<evidence type="ECO:0000313" key="7">
    <source>
        <dbReference type="EMBL" id="MBO8437706.1"/>
    </source>
</evidence>
<dbReference type="Pfam" id="PF00589">
    <property type="entry name" value="Phage_integrase"/>
    <property type="match status" value="1"/>
</dbReference>
<protein>
    <submittedName>
        <fullName evidence="7">Site-specific integrase</fullName>
    </submittedName>
</protein>
<dbReference type="GO" id="GO:0006310">
    <property type="term" value="P:DNA recombination"/>
    <property type="evidence" value="ECO:0007669"/>
    <property type="project" value="UniProtKB-KW"/>
</dbReference>
<dbReference type="PANTHER" id="PTHR30349:SF64">
    <property type="entry name" value="PROPHAGE INTEGRASE INTD-RELATED"/>
    <property type="match status" value="1"/>
</dbReference>
<dbReference type="PANTHER" id="PTHR30349">
    <property type="entry name" value="PHAGE INTEGRASE-RELATED"/>
    <property type="match status" value="1"/>
</dbReference>
<comment type="similarity">
    <text evidence="1">Belongs to the 'phage' integrase family.</text>
</comment>
<reference evidence="7" key="1">
    <citation type="submission" date="2020-10" db="EMBL/GenBank/DDBJ databases">
        <authorList>
            <person name="Gilroy R."/>
        </authorList>
    </citation>
    <scope>NUCLEOTIDE SEQUENCE</scope>
    <source>
        <strain evidence="7">G3-4614</strain>
    </source>
</reference>
<name>A0A9D9H626_9BACT</name>
<evidence type="ECO:0000313" key="8">
    <source>
        <dbReference type="Proteomes" id="UP000823636"/>
    </source>
</evidence>
<dbReference type="Gene3D" id="1.10.443.10">
    <property type="entry name" value="Intergrase catalytic core"/>
    <property type="match status" value="1"/>
</dbReference>
<evidence type="ECO:0000256" key="3">
    <source>
        <dbReference type="ARBA" id="ARBA00023125"/>
    </source>
</evidence>
<dbReference type="InterPro" id="IPR013762">
    <property type="entry name" value="Integrase-like_cat_sf"/>
</dbReference>
<dbReference type="CDD" id="cd01185">
    <property type="entry name" value="INTN1_C_like"/>
    <property type="match status" value="1"/>
</dbReference>
<dbReference type="AlphaFoldDB" id="A0A9D9H626"/>
<gene>
    <name evidence="7" type="ORF">IAC54_02260</name>
</gene>
<keyword evidence="3 5" id="KW-0238">DNA-binding</keyword>